<dbReference type="AlphaFoldDB" id="A0A9P9EV53"/>
<accession>A0A9P9EV53</accession>
<dbReference type="EMBL" id="JAGMUU010000009">
    <property type="protein sequence ID" value="KAH7145701.1"/>
    <property type="molecule type" value="Genomic_DNA"/>
</dbReference>
<dbReference type="PROSITE" id="PS51462">
    <property type="entry name" value="NUDIX"/>
    <property type="match status" value="1"/>
</dbReference>
<dbReference type="CDD" id="cd03676">
    <property type="entry name" value="NUDIX_Tnr3_like"/>
    <property type="match status" value="1"/>
</dbReference>
<dbReference type="PANTHER" id="PTHR13622:SF11">
    <property type="entry name" value="THIAMIN PYROPHOSPHOKINASE"/>
    <property type="match status" value="1"/>
</dbReference>
<evidence type="ECO:0000313" key="3">
    <source>
        <dbReference type="Proteomes" id="UP000717696"/>
    </source>
</evidence>
<name>A0A9P9EV53_9HYPO</name>
<comment type="caution">
    <text evidence="2">The sequence shown here is derived from an EMBL/GenBank/DDBJ whole genome shotgun (WGS) entry which is preliminary data.</text>
</comment>
<dbReference type="SUPFAM" id="SSF55811">
    <property type="entry name" value="Nudix"/>
    <property type="match status" value="1"/>
</dbReference>
<dbReference type="InterPro" id="IPR000086">
    <property type="entry name" value="NUDIX_hydrolase_dom"/>
</dbReference>
<keyword evidence="3" id="KW-1185">Reference proteome</keyword>
<evidence type="ECO:0000259" key="1">
    <source>
        <dbReference type="PROSITE" id="PS51462"/>
    </source>
</evidence>
<reference evidence="2" key="1">
    <citation type="journal article" date="2021" name="Nat. Commun.">
        <title>Genetic determinants of endophytism in the Arabidopsis root mycobiome.</title>
        <authorList>
            <person name="Mesny F."/>
            <person name="Miyauchi S."/>
            <person name="Thiergart T."/>
            <person name="Pickel B."/>
            <person name="Atanasova L."/>
            <person name="Karlsson M."/>
            <person name="Huettel B."/>
            <person name="Barry K.W."/>
            <person name="Haridas S."/>
            <person name="Chen C."/>
            <person name="Bauer D."/>
            <person name="Andreopoulos W."/>
            <person name="Pangilinan J."/>
            <person name="LaButti K."/>
            <person name="Riley R."/>
            <person name="Lipzen A."/>
            <person name="Clum A."/>
            <person name="Drula E."/>
            <person name="Henrissat B."/>
            <person name="Kohler A."/>
            <person name="Grigoriev I.V."/>
            <person name="Martin F.M."/>
            <person name="Hacquard S."/>
        </authorList>
    </citation>
    <scope>NUCLEOTIDE SEQUENCE</scope>
    <source>
        <strain evidence="2">MPI-CAGE-AT-0021</strain>
    </source>
</reference>
<protein>
    <recommendedName>
        <fullName evidence="1">Nudix hydrolase domain-containing protein</fullName>
    </recommendedName>
</protein>
<organism evidence="2 3">
    <name type="scientific">Dactylonectria estremocensis</name>
    <dbReference type="NCBI Taxonomy" id="1079267"/>
    <lineage>
        <taxon>Eukaryota</taxon>
        <taxon>Fungi</taxon>
        <taxon>Dikarya</taxon>
        <taxon>Ascomycota</taxon>
        <taxon>Pezizomycotina</taxon>
        <taxon>Sordariomycetes</taxon>
        <taxon>Hypocreomycetidae</taxon>
        <taxon>Hypocreales</taxon>
        <taxon>Nectriaceae</taxon>
        <taxon>Dactylonectria</taxon>
    </lineage>
</organism>
<dbReference type="GO" id="GO:0044715">
    <property type="term" value="F:8-oxo-dGDP phosphatase activity"/>
    <property type="evidence" value="ECO:0007669"/>
    <property type="project" value="UniProtKB-ARBA"/>
</dbReference>
<dbReference type="Gene3D" id="3.90.79.10">
    <property type="entry name" value="Nucleoside Triphosphate Pyrophosphohydrolase"/>
    <property type="match status" value="1"/>
</dbReference>
<dbReference type="FunFam" id="3.90.79.10:FF:000019">
    <property type="entry name" value="Thiamin pyrophosphokinase, putative"/>
    <property type="match status" value="1"/>
</dbReference>
<dbReference type="OrthoDB" id="10261522at2759"/>
<evidence type="ECO:0000313" key="2">
    <source>
        <dbReference type="EMBL" id="KAH7145701.1"/>
    </source>
</evidence>
<proteinExistence type="predicted"/>
<feature type="domain" description="Nudix hydrolase" evidence="1">
    <location>
        <begin position="139"/>
        <end position="283"/>
    </location>
</feature>
<dbReference type="InterPro" id="IPR015797">
    <property type="entry name" value="NUDIX_hydrolase-like_dom_sf"/>
</dbReference>
<sequence length="318" mass="34802">MAASATPQTPPRTLLDLINDFDNVPLSFETDCHPYYRLYLAPDLRPHGYMLPDTVARMPWPTSFSVDHGERSVTLAAPGPGATLTAHANGAFQLAVDAAIDSDLFPNLRQTHSEYFQVMGAHEPVQVERFAVPLFGMAGRGSHLTGYVRAPDRALQIWVARRSRALFTYPGQLDSTVAGGVKASDTPLDCIVAEATEEASLPEALVRARVQPVGVVTLATRKAHSGLTHSDVLYVYDLELPADVVPAPCDDEVESFTLMGCDEVRQRMLAGEFKPNVCAVMIDFMVRHGVVTAENEPDYVEICQRLRRRLPVPTSSGE</sequence>
<dbReference type="PANTHER" id="PTHR13622">
    <property type="entry name" value="THIAMIN PYROPHOSPHOKINASE"/>
    <property type="match status" value="1"/>
</dbReference>
<gene>
    <name evidence="2" type="ORF">B0J13DRAFT_622419</name>
</gene>
<dbReference type="Proteomes" id="UP000717696">
    <property type="component" value="Unassembled WGS sequence"/>
</dbReference>
<dbReference type="Pfam" id="PF00293">
    <property type="entry name" value="NUDIX"/>
    <property type="match status" value="1"/>
</dbReference>